<keyword evidence="2" id="KW-1185">Reference proteome</keyword>
<dbReference type="SUPFAM" id="SSF56349">
    <property type="entry name" value="DNA breaking-rejoining enzymes"/>
    <property type="match status" value="1"/>
</dbReference>
<dbReference type="Proteomes" id="UP001168821">
    <property type="component" value="Unassembled WGS sequence"/>
</dbReference>
<evidence type="ECO:0000313" key="1">
    <source>
        <dbReference type="EMBL" id="KAJ3646221.1"/>
    </source>
</evidence>
<gene>
    <name evidence="1" type="ORF">Zmor_023816</name>
</gene>
<dbReference type="InterPro" id="IPR011010">
    <property type="entry name" value="DNA_brk_join_enz"/>
</dbReference>
<organism evidence="1 2">
    <name type="scientific">Zophobas morio</name>
    <dbReference type="NCBI Taxonomy" id="2755281"/>
    <lineage>
        <taxon>Eukaryota</taxon>
        <taxon>Metazoa</taxon>
        <taxon>Ecdysozoa</taxon>
        <taxon>Arthropoda</taxon>
        <taxon>Hexapoda</taxon>
        <taxon>Insecta</taxon>
        <taxon>Pterygota</taxon>
        <taxon>Neoptera</taxon>
        <taxon>Endopterygota</taxon>
        <taxon>Coleoptera</taxon>
        <taxon>Polyphaga</taxon>
        <taxon>Cucujiformia</taxon>
        <taxon>Tenebrionidae</taxon>
        <taxon>Zophobas</taxon>
    </lineage>
</organism>
<sequence length="195" mass="22723">MKRRSCRHQTEIKTEHKGPKNVTFIQAAQGNAVSEINEEIMLAYLYNLSKKMSSSSLWSKYSMYSLNFELFLKNNLCYQPKQAKTLTREDLVKFVKEAPDQQYLSAKIIIIVGLIDFAGGYHREEIHEMSLDDIEETSTQLVITIPFSKRNKRRVFTVIDEMDGISVLDLFRRYVAMRPKGLGLDHIINRYQYSN</sequence>
<proteinExistence type="predicted"/>
<reference evidence="1" key="1">
    <citation type="journal article" date="2023" name="G3 (Bethesda)">
        <title>Whole genome assemblies of Zophobas morio and Tenebrio molitor.</title>
        <authorList>
            <person name="Kaur S."/>
            <person name="Stinson S.A."/>
            <person name="diCenzo G.C."/>
        </authorList>
    </citation>
    <scope>NUCLEOTIDE SEQUENCE</scope>
    <source>
        <strain evidence="1">QUZm001</strain>
    </source>
</reference>
<dbReference type="EMBL" id="JALNTZ010000007">
    <property type="protein sequence ID" value="KAJ3646221.1"/>
    <property type="molecule type" value="Genomic_DNA"/>
</dbReference>
<dbReference type="GO" id="GO:0003677">
    <property type="term" value="F:DNA binding"/>
    <property type="evidence" value="ECO:0007669"/>
    <property type="project" value="InterPro"/>
</dbReference>
<dbReference type="AlphaFoldDB" id="A0AA38M7G3"/>
<protein>
    <submittedName>
        <fullName evidence="1">Uncharacterized protein</fullName>
    </submittedName>
</protein>
<name>A0AA38M7G3_9CUCU</name>
<accession>A0AA38M7G3</accession>
<comment type="caution">
    <text evidence="1">The sequence shown here is derived from an EMBL/GenBank/DDBJ whole genome shotgun (WGS) entry which is preliminary data.</text>
</comment>
<evidence type="ECO:0000313" key="2">
    <source>
        <dbReference type="Proteomes" id="UP001168821"/>
    </source>
</evidence>